<evidence type="ECO:0000313" key="4">
    <source>
        <dbReference type="Proteomes" id="UP001165121"/>
    </source>
</evidence>
<dbReference type="InterPro" id="IPR057670">
    <property type="entry name" value="SH3_retrovirus"/>
</dbReference>
<evidence type="ECO:0000313" key="3">
    <source>
        <dbReference type="EMBL" id="GMF29034.1"/>
    </source>
</evidence>
<protein>
    <submittedName>
        <fullName evidence="3">Unnamed protein product</fullName>
    </submittedName>
</protein>
<gene>
    <name evidence="3" type="ORF">Pfra01_000613300</name>
</gene>
<accession>A0A9W6UBN7</accession>
<dbReference type="EMBL" id="BSXT01000514">
    <property type="protein sequence ID" value="GMF29034.1"/>
    <property type="molecule type" value="Genomic_DNA"/>
</dbReference>
<keyword evidence="4" id="KW-1185">Reference proteome</keyword>
<sequence>MDKLDSRTDICILLGYSHNTKGIKLLSLQDGGRAVTRDIAAGGAEISVPVVEIRSVISTYQEGSGVAQRVVAGTLLEGLNADLTDISAEAVWPMVSTSAIGSRDVCPDGWSVALVSATPQPTKGKKRRKRRRGGVEADSDEEVPRTLRCLTVEPMKVLPRRKRARPSHIRDLCSMW</sequence>
<dbReference type="Pfam" id="PF25597">
    <property type="entry name" value="SH3_retrovirus"/>
    <property type="match status" value="1"/>
</dbReference>
<feature type="domain" description="Retroviral polymerase SH3-like" evidence="2">
    <location>
        <begin position="2"/>
        <end position="38"/>
    </location>
</feature>
<organism evidence="3 4">
    <name type="scientific">Phytophthora fragariaefolia</name>
    <dbReference type="NCBI Taxonomy" id="1490495"/>
    <lineage>
        <taxon>Eukaryota</taxon>
        <taxon>Sar</taxon>
        <taxon>Stramenopiles</taxon>
        <taxon>Oomycota</taxon>
        <taxon>Peronosporomycetes</taxon>
        <taxon>Peronosporales</taxon>
        <taxon>Peronosporaceae</taxon>
        <taxon>Phytophthora</taxon>
    </lineage>
</organism>
<name>A0A9W6UBN7_9STRA</name>
<comment type="caution">
    <text evidence="3">The sequence shown here is derived from an EMBL/GenBank/DDBJ whole genome shotgun (WGS) entry which is preliminary data.</text>
</comment>
<dbReference type="AlphaFoldDB" id="A0A9W6UBN7"/>
<reference evidence="3" key="1">
    <citation type="submission" date="2023-04" db="EMBL/GenBank/DDBJ databases">
        <title>Phytophthora fragariaefolia NBRC 109709.</title>
        <authorList>
            <person name="Ichikawa N."/>
            <person name="Sato H."/>
            <person name="Tonouchi N."/>
        </authorList>
    </citation>
    <scope>NUCLEOTIDE SEQUENCE</scope>
    <source>
        <strain evidence="3">NBRC 109709</strain>
    </source>
</reference>
<dbReference type="OrthoDB" id="145048at2759"/>
<evidence type="ECO:0000256" key="1">
    <source>
        <dbReference type="SAM" id="MobiDB-lite"/>
    </source>
</evidence>
<dbReference type="Proteomes" id="UP001165121">
    <property type="component" value="Unassembled WGS sequence"/>
</dbReference>
<feature type="region of interest" description="Disordered" evidence="1">
    <location>
        <begin position="119"/>
        <end position="140"/>
    </location>
</feature>
<evidence type="ECO:0000259" key="2">
    <source>
        <dbReference type="Pfam" id="PF25597"/>
    </source>
</evidence>
<proteinExistence type="predicted"/>
<feature type="compositionally biased region" description="Basic residues" evidence="1">
    <location>
        <begin position="123"/>
        <end position="132"/>
    </location>
</feature>